<dbReference type="EMBL" id="FNCS01000003">
    <property type="protein sequence ID" value="SDG53467.1"/>
    <property type="molecule type" value="Genomic_DNA"/>
</dbReference>
<gene>
    <name evidence="1" type="ORF">SAMN04487974_103413</name>
</gene>
<accession>A0A1G7V137</accession>
<reference evidence="1 2" key="1">
    <citation type="submission" date="2016-10" db="EMBL/GenBank/DDBJ databases">
        <authorList>
            <person name="de Groot N.N."/>
        </authorList>
    </citation>
    <scope>NUCLEOTIDE SEQUENCE [LARGE SCALE GENOMIC DNA]</scope>
    <source>
        <strain evidence="1 2">CGMCC 1.10267</strain>
    </source>
</reference>
<evidence type="ECO:0000313" key="1">
    <source>
        <dbReference type="EMBL" id="SDG53467.1"/>
    </source>
</evidence>
<organism evidence="1 2">
    <name type="scientific">Pelagibacterium luteolum</name>
    <dbReference type="NCBI Taxonomy" id="440168"/>
    <lineage>
        <taxon>Bacteria</taxon>
        <taxon>Pseudomonadati</taxon>
        <taxon>Pseudomonadota</taxon>
        <taxon>Alphaproteobacteria</taxon>
        <taxon>Hyphomicrobiales</taxon>
        <taxon>Devosiaceae</taxon>
        <taxon>Pelagibacterium</taxon>
    </lineage>
</organism>
<dbReference type="AlphaFoldDB" id="A0A1G7V137"/>
<keyword evidence="2" id="KW-1185">Reference proteome</keyword>
<dbReference type="RefSeq" id="WP_090594698.1">
    <property type="nucleotide sequence ID" value="NZ_FNCS01000003.1"/>
</dbReference>
<sequence>MQRALVISKDRFNDLKKLARAAVADERSHLAARHKADAATLRATRSTAEFGKALYAFTLDYAANPALVDAKLKEVGATVKSTTSVYQRIARLAFDDVRDDNGAVQRSQVQKYGELIELAHLANATAAEFASAIEVSMTRVRERFGYSGPKNKDEKLELGKSIATDITGSDAKTVIEVELRGTRNLPFIQLVYFGGRGAPSGWQFFATRSSVTEIRVSVAPMADAAHPPVICR</sequence>
<evidence type="ECO:0000313" key="2">
    <source>
        <dbReference type="Proteomes" id="UP000199495"/>
    </source>
</evidence>
<name>A0A1G7V137_9HYPH</name>
<proteinExistence type="predicted"/>
<dbReference type="Proteomes" id="UP000199495">
    <property type="component" value="Unassembled WGS sequence"/>
</dbReference>
<protein>
    <submittedName>
        <fullName evidence="1">Uncharacterized protein</fullName>
    </submittedName>
</protein>